<protein>
    <submittedName>
        <fullName evidence="1">Uncharacterized protein</fullName>
    </submittedName>
</protein>
<name>A0A2J6Q7D9_9HELO</name>
<organism evidence="1 2">
    <name type="scientific">Hyaloscypha hepaticicola</name>
    <dbReference type="NCBI Taxonomy" id="2082293"/>
    <lineage>
        <taxon>Eukaryota</taxon>
        <taxon>Fungi</taxon>
        <taxon>Dikarya</taxon>
        <taxon>Ascomycota</taxon>
        <taxon>Pezizomycotina</taxon>
        <taxon>Leotiomycetes</taxon>
        <taxon>Helotiales</taxon>
        <taxon>Hyaloscyphaceae</taxon>
        <taxon>Hyaloscypha</taxon>
    </lineage>
</organism>
<keyword evidence="2" id="KW-1185">Reference proteome</keyword>
<proteinExistence type="predicted"/>
<sequence>MRTFFEPRPNEPRTFEPCCHDTPYHITLHTGRHQNTTPKAKRKASAWNFLFNISCRYTPPVQTFITTSLLHPSKAHRICSVKTTLGNTSGNTLQSYANNLFLSPMFTLFGVLLWTRVGMLWRDGRLGNLQHFTRRRKRPYRSPVFWAVRGRGVLGDTSRSLSLWLGDLDTASQHVVVTTYTFVDFGLHQIPGRNDG</sequence>
<accession>A0A2J6Q7D9</accession>
<reference evidence="1 2" key="1">
    <citation type="submission" date="2016-05" db="EMBL/GenBank/DDBJ databases">
        <title>A degradative enzymes factory behind the ericoid mycorrhizal symbiosis.</title>
        <authorList>
            <consortium name="DOE Joint Genome Institute"/>
            <person name="Martino E."/>
            <person name="Morin E."/>
            <person name="Grelet G."/>
            <person name="Kuo A."/>
            <person name="Kohler A."/>
            <person name="Daghino S."/>
            <person name="Barry K."/>
            <person name="Choi C."/>
            <person name="Cichocki N."/>
            <person name="Clum A."/>
            <person name="Copeland A."/>
            <person name="Hainaut M."/>
            <person name="Haridas S."/>
            <person name="Labutti K."/>
            <person name="Lindquist E."/>
            <person name="Lipzen A."/>
            <person name="Khouja H.-R."/>
            <person name="Murat C."/>
            <person name="Ohm R."/>
            <person name="Olson A."/>
            <person name="Spatafora J."/>
            <person name="Veneault-Fourrey C."/>
            <person name="Henrissat B."/>
            <person name="Grigoriev I."/>
            <person name="Martin F."/>
            <person name="Perotto S."/>
        </authorList>
    </citation>
    <scope>NUCLEOTIDE SEQUENCE [LARGE SCALE GENOMIC DNA]</scope>
    <source>
        <strain evidence="1 2">UAMH 7357</strain>
    </source>
</reference>
<evidence type="ECO:0000313" key="2">
    <source>
        <dbReference type="Proteomes" id="UP000235672"/>
    </source>
</evidence>
<dbReference type="EMBL" id="KZ613478">
    <property type="protein sequence ID" value="PMD22197.1"/>
    <property type="molecule type" value="Genomic_DNA"/>
</dbReference>
<evidence type="ECO:0000313" key="1">
    <source>
        <dbReference type="EMBL" id="PMD22197.1"/>
    </source>
</evidence>
<dbReference type="AlphaFoldDB" id="A0A2J6Q7D9"/>
<dbReference type="Proteomes" id="UP000235672">
    <property type="component" value="Unassembled WGS sequence"/>
</dbReference>
<gene>
    <name evidence="1" type="ORF">NA56DRAFT_96749</name>
</gene>
<dbReference type="OrthoDB" id="10593926at2759"/>